<comment type="caution">
    <text evidence="1">The sequence shown here is derived from an EMBL/GenBank/DDBJ whole genome shotgun (WGS) entry which is preliminary data.</text>
</comment>
<evidence type="ECO:0000313" key="1">
    <source>
        <dbReference type="EMBL" id="MCS0601114.1"/>
    </source>
</evidence>
<organism evidence="1 2">
    <name type="scientific">Streptomyces pyxinicus</name>
    <dbReference type="NCBI Taxonomy" id="2970331"/>
    <lineage>
        <taxon>Bacteria</taxon>
        <taxon>Bacillati</taxon>
        <taxon>Actinomycetota</taxon>
        <taxon>Actinomycetes</taxon>
        <taxon>Kitasatosporales</taxon>
        <taxon>Streptomycetaceae</taxon>
        <taxon>Streptomyces</taxon>
    </lineage>
</organism>
<dbReference type="EMBL" id="JANUGP010000004">
    <property type="protein sequence ID" value="MCS0601114.1"/>
    <property type="molecule type" value="Genomic_DNA"/>
</dbReference>
<accession>A0ABT2AXZ1</accession>
<keyword evidence="2" id="KW-1185">Reference proteome</keyword>
<name>A0ABT2AXZ1_9ACTN</name>
<evidence type="ECO:0000313" key="2">
    <source>
        <dbReference type="Proteomes" id="UP001205612"/>
    </source>
</evidence>
<dbReference type="Proteomes" id="UP001205612">
    <property type="component" value="Unassembled WGS sequence"/>
</dbReference>
<sequence>MSVSLDKHTDCPACCHCPSDPSDPRTWMPCVHDSNPLCERHDREFAREQGQAYLDDLRAEFKAEVYAAATMDAHLYA</sequence>
<gene>
    <name evidence="1" type="ORF">NX794_07700</name>
</gene>
<protein>
    <submittedName>
        <fullName evidence="1">Uncharacterized protein</fullName>
    </submittedName>
</protein>
<proteinExistence type="predicted"/>
<reference evidence="1 2" key="1">
    <citation type="submission" date="2022-08" db="EMBL/GenBank/DDBJ databases">
        <authorList>
            <person name="Somphong A."/>
            <person name="Phongsopitanun W."/>
        </authorList>
    </citation>
    <scope>NUCLEOTIDE SEQUENCE [LARGE SCALE GENOMIC DNA]</scope>
    <source>
        <strain evidence="1 2">LP11</strain>
    </source>
</reference>
<dbReference type="RefSeq" id="WP_258777481.1">
    <property type="nucleotide sequence ID" value="NZ_JANUGP010000004.1"/>
</dbReference>